<keyword evidence="3" id="KW-1185">Reference proteome</keyword>
<dbReference type="SUPFAM" id="SSF56112">
    <property type="entry name" value="Protein kinase-like (PK-like)"/>
    <property type="match status" value="1"/>
</dbReference>
<sequence>MASVVPSNTATHSPPTQTPSLPSTDHVNPLYAPQSPDLPYPRQAHQQRAYSVTAMPSELQRTVQRHQQRLEEQQQQQRRRDQPWWQYYYQLYHYHPPPGRKPTMFGPYLLLQTLGEGEFGKVKLGIQVQTGHEVNECEKEKQEKKKV</sequence>
<evidence type="ECO:0000313" key="2">
    <source>
        <dbReference type="EMBL" id="KAF7730702.1"/>
    </source>
</evidence>
<comment type="caution">
    <text evidence="2">The sequence shown here is derived from an EMBL/GenBank/DDBJ whole genome shotgun (WGS) entry which is preliminary data.</text>
</comment>
<feature type="region of interest" description="Disordered" evidence="1">
    <location>
        <begin position="1"/>
        <end position="81"/>
    </location>
</feature>
<dbReference type="InterPro" id="IPR011009">
    <property type="entry name" value="Kinase-like_dom_sf"/>
</dbReference>
<reference evidence="2" key="1">
    <citation type="submission" date="2020-01" db="EMBL/GenBank/DDBJ databases">
        <title>Genome Sequencing of Three Apophysomyces-Like Fungal Strains Confirms a Novel Fungal Genus in the Mucoromycota with divergent Burkholderia-like Endosymbiotic Bacteria.</title>
        <authorList>
            <person name="Stajich J.E."/>
            <person name="Macias A.M."/>
            <person name="Carter-House D."/>
            <person name="Lovett B."/>
            <person name="Kasson L.R."/>
            <person name="Berry K."/>
            <person name="Grigoriev I."/>
            <person name="Chang Y."/>
            <person name="Spatafora J."/>
            <person name="Kasson M.T."/>
        </authorList>
    </citation>
    <scope>NUCLEOTIDE SEQUENCE</scope>
    <source>
        <strain evidence="2">NRRL A-21654</strain>
    </source>
</reference>
<dbReference type="Proteomes" id="UP000605846">
    <property type="component" value="Unassembled WGS sequence"/>
</dbReference>
<evidence type="ECO:0000313" key="3">
    <source>
        <dbReference type="Proteomes" id="UP000605846"/>
    </source>
</evidence>
<organism evidence="2 3">
    <name type="scientific">Apophysomyces ossiformis</name>
    <dbReference type="NCBI Taxonomy" id="679940"/>
    <lineage>
        <taxon>Eukaryota</taxon>
        <taxon>Fungi</taxon>
        <taxon>Fungi incertae sedis</taxon>
        <taxon>Mucoromycota</taxon>
        <taxon>Mucoromycotina</taxon>
        <taxon>Mucoromycetes</taxon>
        <taxon>Mucorales</taxon>
        <taxon>Mucorineae</taxon>
        <taxon>Mucoraceae</taxon>
        <taxon>Apophysomyces</taxon>
    </lineage>
</organism>
<feature type="compositionally biased region" description="Low complexity" evidence="1">
    <location>
        <begin position="11"/>
        <end position="24"/>
    </location>
</feature>
<protein>
    <recommendedName>
        <fullName evidence="4">Protein kinase domain-containing protein</fullName>
    </recommendedName>
</protein>
<dbReference type="EMBL" id="JABAYA010000014">
    <property type="protein sequence ID" value="KAF7730702.1"/>
    <property type="molecule type" value="Genomic_DNA"/>
</dbReference>
<dbReference type="AlphaFoldDB" id="A0A8H7BU98"/>
<evidence type="ECO:0008006" key="4">
    <source>
        <dbReference type="Google" id="ProtNLM"/>
    </source>
</evidence>
<proteinExistence type="predicted"/>
<gene>
    <name evidence="2" type="ORF">EC973_001651</name>
</gene>
<accession>A0A8H7BU98</accession>
<feature type="compositionally biased region" description="Polar residues" evidence="1">
    <location>
        <begin position="1"/>
        <end position="10"/>
    </location>
</feature>
<dbReference type="Gene3D" id="3.30.200.20">
    <property type="entry name" value="Phosphorylase Kinase, domain 1"/>
    <property type="match status" value="1"/>
</dbReference>
<evidence type="ECO:0000256" key="1">
    <source>
        <dbReference type="SAM" id="MobiDB-lite"/>
    </source>
</evidence>
<dbReference type="OrthoDB" id="193931at2759"/>
<feature type="compositionally biased region" description="Basic and acidic residues" evidence="1">
    <location>
        <begin position="68"/>
        <end position="81"/>
    </location>
</feature>
<name>A0A8H7BU98_9FUNG</name>